<feature type="compositionally biased region" description="Acidic residues" evidence="1">
    <location>
        <begin position="141"/>
        <end position="150"/>
    </location>
</feature>
<dbReference type="Proteomes" id="UP001219525">
    <property type="component" value="Unassembled WGS sequence"/>
</dbReference>
<name>A0AAD6Y904_9AGAR</name>
<dbReference type="AlphaFoldDB" id="A0AAD6Y904"/>
<accession>A0AAD6Y904</accession>
<reference evidence="2" key="1">
    <citation type="submission" date="2023-03" db="EMBL/GenBank/DDBJ databases">
        <title>Massive genome expansion in bonnet fungi (Mycena s.s.) driven by repeated elements and novel gene families across ecological guilds.</title>
        <authorList>
            <consortium name="Lawrence Berkeley National Laboratory"/>
            <person name="Harder C.B."/>
            <person name="Miyauchi S."/>
            <person name="Viragh M."/>
            <person name="Kuo A."/>
            <person name="Thoen E."/>
            <person name="Andreopoulos B."/>
            <person name="Lu D."/>
            <person name="Skrede I."/>
            <person name="Drula E."/>
            <person name="Henrissat B."/>
            <person name="Morin E."/>
            <person name="Kohler A."/>
            <person name="Barry K."/>
            <person name="LaButti K."/>
            <person name="Morin E."/>
            <person name="Salamov A."/>
            <person name="Lipzen A."/>
            <person name="Mereny Z."/>
            <person name="Hegedus B."/>
            <person name="Baldrian P."/>
            <person name="Stursova M."/>
            <person name="Weitz H."/>
            <person name="Taylor A."/>
            <person name="Grigoriev I.V."/>
            <person name="Nagy L.G."/>
            <person name="Martin F."/>
            <person name="Kauserud H."/>
        </authorList>
    </citation>
    <scope>NUCLEOTIDE SEQUENCE</scope>
    <source>
        <strain evidence="2">9144</strain>
    </source>
</reference>
<dbReference type="EMBL" id="JARJCW010000035">
    <property type="protein sequence ID" value="KAJ7208000.1"/>
    <property type="molecule type" value="Genomic_DNA"/>
</dbReference>
<evidence type="ECO:0000256" key="1">
    <source>
        <dbReference type="SAM" id="MobiDB-lite"/>
    </source>
</evidence>
<feature type="compositionally biased region" description="Polar residues" evidence="1">
    <location>
        <begin position="151"/>
        <end position="173"/>
    </location>
</feature>
<proteinExistence type="predicted"/>
<feature type="region of interest" description="Disordered" evidence="1">
    <location>
        <begin position="123"/>
        <end position="181"/>
    </location>
</feature>
<keyword evidence="3" id="KW-1185">Reference proteome</keyword>
<sequence length="181" mass="20702">MAYGARPRRPLELPPRHQELMFARVRCRGVRKQEDLSGLKGSYERNFNLFKQIYAFETYHIQAGIGPITAHGDADRLREYERRLSSARRAGCDVGNITARTVGHWHHTGWYELFYRRWHGDPATTKPVPSRGSNMSLLVGDEPDIDDDQTLDYSDSPQGSNGMTNPPQAQQHTPLLARSRR</sequence>
<organism evidence="2 3">
    <name type="scientific">Mycena pura</name>
    <dbReference type="NCBI Taxonomy" id="153505"/>
    <lineage>
        <taxon>Eukaryota</taxon>
        <taxon>Fungi</taxon>
        <taxon>Dikarya</taxon>
        <taxon>Basidiomycota</taxon>
        <taxon>Agaricomycotina</taxon>
        <taxon>Agaricomycetes</taxon>
        <taxon>Agaricomycetidae</taxon>
        <taxon>Agaricales</taxon>
        <taxon>Marasmiineae</taxon>
        <taxon>Mycenaceae</taxon>
        <taxon>Mycena</taxon>
    </lineage>
</organism>
<evidence type="ECO:0000313" key="3">
    <source>
        <dbReference type="Proteomes" id="UP001219525"/>
    </source>
</evidence>
<gene>
    <name evidence="2" type="ORF">GGX14DRAFT_521826</name>
</gene>
<evidence type="ECO:0000313" key="2">
    <source>
        <dbReference type="EMBL" id="KAJ7208000.1"/>
    </source>
</evidence>
<protein>
    <submittedName>
        <fullName evidence="2">Uncharacterized protein</fullName>
    </submittedName>
</protein>
<comment type="caution">
    <text evidence="2">The sequence shown here is derived from an EMBL/GenBank/DDBJ whole genome shotgun (WGS) entry which is preliminary data.</text>
</comment>